<evidence type="ECO:0000259" key="1">
    <source>
        <dbReference type="PROSITE" id="PS51411"/>
    </source>
</evidence>
<keyword evidence="5" id="KW-1185">Reference proteome</keyword>
<sequence length="352" mass="41312">MDRKIDSPFWLEEDWESFGSGWEQLDKTFIAGIEAEGLEVEEAKLPCESCFKKPFDPELAKIEHTLNLVEVEFKSMRRDFFINEQNLELKPGDYVLVEALRGIDLGRVHLVGEKVHQKRNFLGIVGQLMRKVIRLANEEDLNKLKKNREDEVKAHYIFKQRVKAFNLEMKLIDVEYQFDRNRLTFYFTASGRVDFRAFVRDLAKIFKTRIELWQIGVRDEARKIGGIGSCGRALCCNTWLEKFNKVTLIHAKFQNLPLNPIKLSGQCGRLKCCLLFEMETYLEALKNFPPIDYEIQTERGIGKIEKFDIFKNYVYVHYGNDLWERYTLDEIKKIVPPEAFERNKEIFSNGLG</sequence>
<dbReference type="InterPro" id="IPR047767">
    <property type="entry name" value="PSP1-like"/>
</dbReference>
<reference evidence="4 5" key="1">
    <citation type="submission" date="2015-11" db="EMBL/GenBank/DDBJ databases">
        <authorList>
            <person name="Varghese N."/>
        </authorList>
    </citation>
    <scope>NUCLEOTIDE SEQUENCE [LARGE SCALE GENOMIC DNA]</scope>
    <source>
        <strain evidence="2 5">JGI-8</strain>
    </source>
</reference>
<accession>A0A0P1LI69</accession>
<evidence type="ECO:0000313" key="2">
    <source>
        <dbReference type="EMBL" id="CUS89657.1"/>
    </source>
</evidence>
<dbReference type="GO" id="GO:0005737">
    <property type="term" value="C:cytoplasm"/>
    <property type="evidence" value="ECO:0007669"/>
    <property type="project" value="TreeGrafter"/>
</dbReference>
<dbReference type="RefSeq" id="WP_234697353.1">
    <property type="nucleotide sequence ID" value="NZ_CZVI01000018.1"/>
</dbReference>
<dbReference type="STRING" id="1633631.GCA_001442925_01166"/>
<dbReference type="InterPro" id="IPR007557">
    <property type="entry name" value="PSP1_C"/>
</dbReference>
<dbReference type="EMBL" id="CZVI01000018">
    <property type="protein sequence ID" value="CUS89657.1"/>
    <property type="molecule type" value="Genomic_DNA"/>
</dbReference>
<dbReference type="PANTHER" id="PTHR43830:SF3">
    <property type="entry name" value="PROTEIN PSP1"/>
    <property type="match status" value="1"/>
</dbReference>
<dbReference type="PANTHER" id="PTHR43830">
    <property type="entry name" value="PROTEIN PSP1"/>
    <property type="match status" value="1"/>
</dbReference>
<gene>
    <name evidence="3" type="ORF">JGI4_01170</name>
    <name evidence="2" type="ORF">JGI8_01336</name>
</gene>
<protein>
    <submittedName>
        <fullName evidence="3">Cell fate regulator YaaT, PSP1 superfamily (Controls sporulation, competence, biofilm development)</fullName>
    </submittedName>
</protein>
<dbReference type="AlphaFoldDB" id="A0A0P1LI69"/>
<accession>A0A0P1LKW3</accession>
<dbReference type="Proteomes" id="UP000182011">
    <property type="component" value="Unassembled WGS sequence"/>
</dbReference>
<accession>A0A0P1M509</accession>
<accession>A0A0P1LMJ0</accession>
<dbReference type="Pfam" id="PF04468">
    <property type="entry name" value="PSP1"/>
    <property type="match status" value="1"/>
</dbReference>
<name>A0A0P1LI69_9BACT</name>
<accession>A0A0S4N3N4</accession>
<organism evidence="3 4">
    <name type="scientific">Candidatus Kryptonium thompsonii</name>
    <dbReference type="NCBI Taxonomy" id="1633631"/>
    <lineage>
        <taxon>Bacteria</taxon>
        <taxon>Pseudomonadati</taxon>
        <taxon>Candidatus Kryptoniota</taxon>
        <taxon>Candidatus Kryptonium</taxon>
    </lineage>
</organism>
<proteinExistence type="predicted"/>
<evidence type="ECO:0000313" key="5">
    <source>
        <dbReference type="Proteomes" id="UP000182200"/>
    </source>
</evidence>
<evidence type="ECO:0000313" key="4">
    <source>
        <dbReference type="Proteomes" id="UP000182011"/>
    </source>
</evidence>
<dbReference type="EMBL" id="FAOP01000005">
    <property type="protein sequence ID" value="CUU05139.1"/>
    <property type="molecule type" value="Genomic_DNA"/>
</dbReference>
<evidence type="ECO:0000313" key="3">
    <source>
        <dbReference type="EMBL" id="CUU05139.1"/>
    </source>
</evidence>
<dbReference type="Proteomes" id="UP000182200">
    <property type="component" value="Unassembled WGS sequence"/>
</dbReference>
<accession>A0A0P1MQS3</accession>
<accession>A0A0N7MSX5</accession>
<accession>A0A0P1LI70</accession>
<reference evidence="3" key="2">
    <citation type="submission" date="2015-11" db="EMBL/GenBank/DDBJ databases">
        <authorList>
            <person name="Zhang Y."/>
            <person name="Guo Z."/>
        </authorList>
    </citation>
    <scope>NUCLEOTIDE SEQUENCE [LARGE SCALE GENOMIC DNA]</scope>
    <source>
        <strain evidence="3">JGI-4</strain>
    </source>
</reference>
<dbReference type="NCBIfam" id="NF041131">
    <property type="entry name" value="RicT_YaaT_fam"/>
    <property type="match status" value="1"/>
</dbReference>
<accession>A0A0P1M3X9</accession>
<feature type="domain" description="PSP1 C-terminal" evidence="1">
    <location>
        <begin position="130"/>
        <end position="215"/>
    </location>
</feature>
<dbReference type="PROSITE" id="PS51411">
    <property type="entry name" value="PSP1_C"/>
    <property type="match status" value="1"/>
</dbReference>